<dbReference type="SUPFAM" id="SSF48008">
    <property type="entry name" value="GntR ligand-binding domain-like"/>
    <property type="match status" value="1"/>
</dbReference>
<dbReference type="InterPro" id="IPR000524">
    <property type="entry name" value="Tscrpt_reg_HTH_GntR"/>
</dbReference>
<proteinExistence type="predicted"/>
<evidence type="ECO:0000259" key="4">
    <source>
        <dbReference type="PROSITE" id="PS50949"/>
    </source>
</evidence>
<organism evidence="5 6">
    <name type="scientific">Flaviflexus ciconiae</name>
    <dbReference type="NCBI Taxonomy" id="2496867"/>
    <lineage>
        <taxon>Bacteria</taxon>
        <taxon>Bacillati</taxon>
        <taxon>Actinomycetota</taxon>
        <taxon>Actinomycetes</taxon>
        <taxon>Actinomycetales</taxon>
        <taxon>Actinomycetaceae</taxon>
        <taxon>Flaviflexus</taxon>
    </lineage>
</organism>
<dbReference type="InterPro" id="IPR011711">
    <property type="entry name" value="GntR_C"/>
</dbReference>
<name>A0A3Q9G5H1_9ACTO</name>
<keyword evidence="1" id="KW-0805">Transcription regulation</keyword>
<accession>A0A3Q9G5H1</accession>
<evidence type="ECO:0000256" key="1">
    <source>
        <dbReference type="ARBA" id="ARBA00023015"/>
    </source>
</evidence>
<dbReference type="PROSITE" id="PS50949">
    <property type="entry name" value="HTH_GNTR"/>
    <property type="match status" value="1"/>
</dbReference>
<dbReference type="AlphaFoldDB" id="A0A3Q9G5H1"/>
<dbReference type="PRINTS" id="PR00035">
    <property type="entry name" value="HTHGNTR"/>
</dbReference>
<protein>
    <submittedName>
        <fullName evidence="5">FadR family transcriptional regulator</fullName>
    </submittedName>
</protein>
<evidence type="ECO:0000313" key="5">
    <source>
        <dbReference type="EMBL" id="AZQ77847.1"/>
    </source>
</evidence>
<dbReference type="GO" id="GO:0003677">
    <property type="term" value="F:DNA binding"/>
    <property type="evidence" value="ECO:0007669"/>
    <property type="project" value="UniProtKB-KW"/>
</dbReference>
<dbReference type="Proteomes" id="UP000280344">
    <property type="component" value="Chromosome"/>
</dbReference>
<reference evidence="5 6" key="1">
    <citation type="submission" date="2018-12" db="EMBL/GenBank/DDBJ databases">
        <title>Complete genome sequence of Flaviflexus sp. H23T48.</title>
        <authorList>
            <person name="Bae J.-W."/>
            <person name="Lee J.-Y."/>
        </authorList>
    </citation>
    <scope>NUCLEOTIDE SEQUENCE [LARGE SCALE GENOMIC DNA]</scope>
    <source>
        <strain evidence="5 6">H23T48</strain>
    </source>
</reference>
<dbReference type="InterPro" id="IPR008920">
    <property type="entry name" value="TF_FadR/GntR_C"/>
</dbReference>
<dbReference type="Pfam" id="PF00392">
    <property type="entry name" value="GntR"/>
    <property type="match status" value="1"/>
</dbReference>
<dbReference type="SMART" id="SM00895">
    <property type="entry name" value="FCD"/>
    <property type="match status" value="1"/>
</dbReference>
<dbReference type="RefSeq" id="WP_126704650.1">
    <property type="nucleotide sequence ID" value="NZ_CP034593.1"/>
</dbReference>
<gene>
    <name evidence="5" type="ORF">EJ997_11345</name>
</gene>
<dbReference type="Pfam" id="PF07729">
    <property type="entry name" value="FCD"/>
    <property type="match status" value="1"/>
</dbReference>
<dbReference type="CDD" id="cd07377">
    <property type="entry name" value="WHTH_GntR"/>
    <property type="match status" value="1"/>
</dbReference>
<keyword evidence="6" id="KW-1185">Reference proteome</keyword>
<dbReference type="OrthoDB" id="7363114at2"/>
<dbReference type="InterPro" id="IPR036388">
    <property type="entry name" value="WH-like_DNA-bd_sf"/>
</dbReference>
<dbReference type="PANTHER" id="PTHR43537">
    <property type="entry name" value="TRANSCRIPTIONAL REGULATOR, GNTR FAMILY"/>
    <property type="match status" value="1"/>
</dbReference>
<dbReference type="KEGG" id="flh:EJ997_11345"/>
<dbReference type="GO" id="GO:0003700">
    <property type="term" value="F:DNA-binding transcription factor activity"/>
    <property type="evidence" value="ECO:0007669"/>
    <property type="project" value="InterPro"/>
</dbReference>
<feature type="domain" description="HTH gntR-type" evidence="4">
    <location>
        <begin position="15"/>
        <end position="83"/>
    </location>
</feature>
<keyword evidence="3" id="KW-0804">Transcription</keyword>
<dbReference type="Gene3D" id="1.20.120.530">
    <property type="entry name" value="GntR ligand-binding domain-like"/>
    <property type="match status" value="1"/>
</dbReference>
<evidence type="ECO:0000256" key="3">
    <source>
        <dbReference type="ARBA" id="ARBA00023163"/>
    </source>
</evidence>
<dbReference type="SUPFAM" id="SSF46785">
    <property type="entry name" value="Winged helix' DNA-binding domain"/>
    <property type="match status" value="1"/>
</dbReference>
<evidence type="ECO:0000313" key="6">
    <source>
        <dbReference type="Proteomes" id="UP000280344"/>
    </source>
</evidence>
<sequence>MNAGFGDSSRIIRPISLSQQVVEDLHRRILDKHLAPGTPLPSERELCTIYGVSRTVIREAVKVLSTKGLIQSVPGSGLVVGRTNIGDVAEVMRLFMRSGTSLRYEQLHEVRLALEVSVGGLTSHHTTPELTKELFYLCDELEISGNDLVHASRLDFDFHRTIAQASQNEFFDVIFGALEGALMETRVATFSMDPSRISIVTEAHRRIARGIADSNEEATRVAMADHLIEVKETWDKHPEMVNKRFPHLQTNEDSTP</sequence>
<dbReference type="EMBL" id="CP034593">
    <property type="protein sequence ID" value="AZQ77847.1"/>
    <property type="molecule type" value="Genomic_DNA"/>
</dbReference>
<dbReference type="PANTHER" id="PTHR43537:SF44">
    <property type="entry name" value="GNTR FAMILY REGULATORY PROTEIN"/>
    <property type="match status" value="1"/>
</dbReference>
<keyword evidence="2" id="KW-0238">DNA-binding</keyword>
<dbReference type="Gene3D" id="1.10.10.10">
    <property type="entry name" value="Winged helix-like DNA-binding domain superfamily/Winged helix DNA-binding domain"/>
    <property type="match status" value="1"/>
</dbReference>
<dbReference type="InterPro" id="IPR036390">
    <property type="entry name" value="WH_DNA-bd_sf"/>
</dbReference>
<dbReference type="SMART" id="SM00345">
    <property type="entry name" value="HTH_GNTR"/>
    <property type="match status" value="1"/>
</dbReference>
<evidence type="ECO:0000256" key="2">
    <source>
        <dbReference type="ARBA" id="ARBA00023125"/>
    </source>
</evidence>